<dbReference type="RefSeq" id="WP_021298534.1">
    <property type="nucleotide sequence ID" value="NZ_AURB01000194.1"/>
</dbReference>
<reference evidence="4" key="1">
    <citation type="journal article" date="2022" name="G3 (Bethesda)">
        <title>Unveiling the complete genome sequence of Alicyclobacillus acidoterrestris DSM 3922T, a taint-producing strain.</title>
        <authorList>
            <person name="Leonardo I.C."/>
            <person name="Barreto Crespo M.T."/>
            <person name="Gaspar F.B."/>
        </authorList>
    </citation>
    <scope>NUCLEOTIDE SEQUENCE [LARGE SCALE GENOMIC DNA]</scope>
    <source>
        <strain evidence="4">DSM 3922</strain>
    </source>
</reference>
<feature type="region of interest" description="Disordered" evidence="1">
    <location>
        <begin position="182"/>
        <end position="211"/>
    </location>
</feature>
<keyword evidence="2" id="KW-0812">Transmembrane</keyword>
<feature type="transmembrane region" description="Helical" evidence="2">
    <location>
        <begin position="43"/>
        <end position="64"/>
    </location>
</feature>
<gene>
    <name evidence="3" type="ORF">K1I37_13855</name>
</gene>
<dbReference type="AlphaFoldDB" id="T0BLK3"/>
<accession>A0A9E7CXD4</accession>
<protein>
    <submittedName>
        <fullName evidence="3">DUF4878 domain-containing protein</fullName>
    </submittedName>
</protein>
<dbReference type="Gene3D" id="3.10.450.50">
    <property type="match status" value="1"/>
</dbReference>
<keyword evidence="2" id="KW-1133">Transmembrane helix</keyword>
<keyword evidence="4" id="KW-1185">Reference proteome</keyword>
<dbReference type="KEGG" id="aaco:K1I37_13855"/>
<organism evidence="3 4">
    <name type="scientific">Alicyclobacillus acidoterrestris (strain ATCC 49025 / DSM 3922 / CIP 106132 / NCIMB 13137 / GD3B)</name>
    <dbReference type="NCBI Taxonomy" id="1356854"/>
    <lineage>
        <taxon>Bacteria</taxon>
        <taxon>Bacillati</taxon>
        <taxon>Bacillota</taxon>
        <taxon>Bacilli</taxon>
        <taxon>Bacillales</taxon>
        <taxon>Alicyclobacillaceae</taxon>
        <taxon>Alicyclobacillus</taxon>
    </lineage>
</organism>
<name>T0BLK3_ALIAG</name>
<feature type="compositionally biased region" description="Polar residues" evidence="1">
    <location>
        <begin position="182"/>
        <end position="191"/>
    </location>
</feature>
<dbReference type="EMBL" id="CP080467">
    <property type="protein sequence ID" value="UNO47766.1"/>
    <property type="molecule type" value="Genomic_DNA"/>
</dbReference>
<dbReference type="Proteomes" id="UP000829401">
    <property type="component" value="Chromosome"/>
</dbReference>
<evidence type="ECO:0000256" key="2">
    <source>
        <dbReference type="SAM" id="Phobius"/>
    </source>
</evidence>
<proteinExistence type="predicted"/>
<evidence type="ECO:0000313" key="3">
    <source>
        <dbReference type="EMBL" id="UNO47766.1"/>
    </source>
</evidence>
<accession>T0BLK3</accession>
<keyword evidence="2" id="KW-0472">Membrane</keyword>
<sequence>MDKKDAAELLRPWKDVSLSEAKRDEIWRKILRSSSKPRRRINAVNYIAVAAGLVIAVSVGGVLVNNHSKSTTATMSASYPTTPEGVVKSWIQAQEKGNLLQATTYVYDEFYPTQQLELQHYEQWKDQKPTSFSILNVQYTDSTHAVVNTSLTINSVDKQTYHFDLQKMNGKWKVAFLKLKSSPSSGNSVTATPGLDDPTASPPVTQIMPRN</sequence>
<evidence type="ECO:0000256" key="1">
    <source>
        <dbReference type="SAM" id="MobiDB-lite"/>
    </source>
</evidence>
<evidence type="ECO:0000313" key="4">
    <source>
        <dbReference type="Proteomes" id="UP000829401"/>
    </source>
</evidence>